<feature type="region of interest" description="Disordered" evidence="1">
    <location>
        <begin position="57"/>
        <end position="125"/>
    </location>
</feature>
<evidence type="ECO:0000256" key="1">
    <source>
        <dbReference type="SAM" id="MobiDB-lite"/>
    </source>
</evidence>
<dbReference type="Proteomes" id="UP000325780">
    <property type="component" value="Unassembled WGS sequence"/>
</dbReference>
<accession>A0A5N6U7R8</accession>
<dbReference type="OrthoDB" id="5418867at2759"/>
<keyword evidence="3" id="KW-1185">Reference proteome</keyword>
<dbReference type="EMBL" id="ML742028">
    <property type="protein sequence ID" value="KAE8154610.1"/>
    <property type="molecule type" value="Genomic_DNA"/>
</dbReference>
<evidence type="ECO:0000313" key="3">
    <source>
        <dbReference type="Proteomes" id="UP000325780"/>
    </source>
</evidence>
<proteinExistence type="predicted"/>
<dbReference type="AlphaFoldDB" id="A0A5N6U7R8"/>
<evidence type="ECO:0000313" key="2">
    <source>
        <dbReference type="EMBL" id="KAE8154610.1"/>
    </source>
</evidence>
<organism evidence="2 3">
    <name type="scientific">Aspergillus avenaceus</name>
    <dbReference type="NCBI Taxonomy" id="36643"/>
    <lineage>
        <taxon>Eukaryota</taxon>
        <taxon>Fungi</taxon>
        <taxon>Dikarya</taxon>
        <taxon>Ascomycota</taxon>
        <taxon>Pezizomycotina</taxon>
        <taxon>Eurotiomycetes</taxon>
        <taxon>Eurotiomycetidae</taxon>
        <taxon>Eurotiales</taxon>
        <taxon>Aspergillaceae</taxon>
        <taxon>Aspergillus</taxon>
        <taxon>Aspergillus subgen. Circumdati</taxon>
    </lineage>
</organism>
<name>A0A5N6U7R8_ASPAV</name>
<feature type="compositionally biased region" description="Basic and acidic residues" evidence="1">
    <location>
        <begin position="88"/>
        <end position="125"/>
    </location>
</feature>
<sequence>MPITWTAETDAKLFLGFLAQCRSENFKPDYEKLAAHMGPEVTACAIQNRIIRLRRMVEDKAGSESAPTTPAKRKPGRPPKSATPTPKKVKEEGHGVEVQIVKKEKMDEKRGAKKEEDVFFDMGKI</sequence>
<reference evidence="2 3" key="1">
    <citation type="submission" date="2019-04" db="EMBL/GenBank/DDBJ databases">
        <title>Friends and foes A comparative genomics study of 23 Aspergillus species from section Flavi.</title>
        <authorList>
            <consortium name="DOE Joint Genome Institute"/>
            <person name="Kjaerbolling I."/>
            <person name="Vesth T."/>
            <person name="Frisvad J.C."/>
            <person name="Nybo J.L."/>
            <person name="Theobald S."/>
            <person name="Kildgaard S."/>
            <person name="Isbrandt T."/>
            <person name="Kuo A."/>
            <person name="Sato A."/>
            <person name="Lyhne E.K."/>
            <person name="Kogle M.E."/>
            <person name="Wiebenga A."/>
            <person name="Kun R.S."/>
            <person name="Lubbers R.J."/>
            <person name="Makela M.R."/>
            <person name="Barry K."/>
            <person name="Chovatia M."/>
            <person name="Clum A."/>
            <person name="Daum C."/>
            <person name="Haridas S."/>
            <person name="He G."/>
            <person name="LaButti K."/>
            <person name="Lipzen A."/>
            <person name="Mondo S."/>
            <person name="Riley R."/>
            <person name="Salamov A."/>
            <person name="Simmons B.A."/>
            <person name="Magnuson J.K."/>
            <person name="Henrissat B."/>
            <person name="Mortensen U.H."/>
            <person name="Larsen T.O."/>
            <person name="Devries R.P."/>
            <person name="Grigoriev I.V."/>
            <person name="Machida M."/>
            <person name="Baker S.E."/>
            <person name="Andersen M.R."/>
        </authorList>
    </citation>
    <scope>NUCLEOTIDE SEQUENCE [LARGE SCALE GENOMIC DNA]</scope>
    <source>
        <strain evidence="2 3">IBT 18842</strain>
    </source>
</reference>
<gene>
    <name evidence="2" type="ORF">BDV25DRAFT_135778</name>
</gene>
<evidence type="ECO:0008006" key="4">
    <source>
        <dbReference type="Google" id="ProtNLM"/>
    </source>
</evidence>
<protein>
    <recommendedName>
        <fullName evidence="4">AT hook motif protein</fullName>
    </recommendedName>
</protein>